<evidence type="ECO:0000256" key="1">
    <source>
        <dbReference type="SAM" id="MobiDB-lite"/>
    </source>
</evidence>
<feature type="region of interest" description="Disordered" evidence="1">
    <location>
        <begin position="180"/>
        <end position="211"/>
    </location>
</feature>
<feature type="region of interest" description="Disordered" evidence="1">
    <location>
        <begin position="134"/>
        <end position="155"/>
    </location>
</feature>
<dbReference type="AlphaFoldDB" id="A0AAE0X4B9"/>
<organism evidence="2 3">
    <name type="scientific">Podospora appendiculata</name>
    <dbReference type="NCBI Taxonomy" id="314037"/>
    <lineage>
        <taxon>Eukaryota</taxon>
        <taxon>Fungi</taxon>
        <taxon>Dikarya</taxon>
        <taxon>Ascomycota</taxon>
        <taxon>Pezizomycotina</taxon>
        <taxon>Sordariomycetes</taxon>
        <taxon>Sordariomycetidae</taxon>
        <taxon>Sordariales</taxon>
        <taxon>Podosporaceae</taxon>
        <taxon>Podospora</taxon>
    </lineage>
</organism>
<reference evidence="2" key="1">
    <citation type="journal article" date="2023" name="Mol. Phylogenet. Evol.">
        <title>Genome-scale phylogeny and comparative genomics of the fungal order Sordariales.</title>
        <authorList>
            <person name="Hensen N."/>
            <person name="Bonometti L."/>
            <person name="Westerberg I."/>
            <person name="Brannstrom I.O."/>
            <person name="Guillou S."/>
            <person name="Cros-Aarteil S."/>
            <person name="Calhoun S."/>
            <person name="Haridas S."/>
            <person name="Kuo A."/>
            <person name="Mondo S."/>
            <person name="Pangilinan J."/>
            <person name="Riley R."/>
            <person name="LaButti K."/>
            <person name="Andreopoulos B."/>
            <person name="Lipzen A."/>
            <person name="Chen C."/>
            <person name="Yan M."/>
            <person name="Daum C."/>
            <person name="Ng V."/>
            <person name="Clum A."/>
            <person name="Steindorff A."/>
            <person name="Ohm R.A."/>
            <person name="Martin F."/>
            <person name="Silar P."/>
            <person name="Natvig D.O."/>
            <person name="Lalanne C."/>
            <person name="Gautier V."/>
            <person name="Ament-Velasquez S.L."/>
            <person name="Kruys A."/>
            <person name="Hutchinson M.I."/>
            <person name="Powell A.J."/>
            <person name="Barry K."/>
            <person name="Miller A.N."/>
            <person name="Grigoriev I.V."/>
            <person name="Debuchy R."/>
            <person name="Gladieux P."/>
            <person name="Hiltunen Thoren M."/>
            <person name="Johannesson H."/>
        </authorList>
    </citation>
    <scope>NUCLEOTIDE SEQUENCE</scope>
    <source>
        <strain evidence="2">CBS 314.62</strain>
    </source>
</reference>
<evidence type="ECO:0000313" key="3">
    <source>
        <dbReference type="Proteomes" id="UP001270362"/>
    </source>
</evidence>
<gene>
    <name evidence="2" type="ORF">B0T22DRAFT_199686</name>
</gene>
<reference evidence="2" key="2">
    <citation type="submission" date="2023-06" db="EMBL/GenBank/DDBJ databases">
        <authorList>
            <consortium name="Lawrence Berkeley National Laboratory"/>
            <person name="Haridas S."/>
            <person name="Hensen N."/>
            <person name="Bonometti L."/>
            <person name="Westerberg I."/>
            <person name="Brannstrom I.O."/>
            <person name="Guillou S."/>
            <person name="Cros-Aarteil S."/>
            <person name="Calhoun S."/>
            <person name="Kuo A."/>
            <person name="Mondo S."/>
            <person name="Pangilinan J."/>
            <person name="Riley R."/>
            <person name="Labutti K."/>
            <person name="Andreopoulos B."/>
            <person name="Lipzen A."/>
            <person name="Chen C."/>
            <person name="Yanf M."/>
            <person name="Daum C."/>
            <person name="Ng V."/>
            <person name="Clum A."/>
            <person name="Steindorff A."/>
            <person name="Ohm R."/>
            <person name="Martin F."/>
            <person name="Silar P."/>
            <person name="Natvig D."/>
            <person name="Lalanne C."/>
            <person name="Gautier V."/>
            <person name="Ament-Velasquez S.L."/>
            <person name="Kruys A."/>
            <person name="Hutchinson M.I."/>
            <person name="Powell A.J."/>
            <person name="Barry K."/>
            <person name="Miller A.N."/>
            <person name="Grigoriev I.V."/>
            <person name="Debuchy R."/>
            <person name="Gladieux P."/>
            <person name="Thoren M.H."/>
            <person name="Johannesson H."/>
        </authorList>
    </citation>
    <scope>NUCLEOTIDE SEQUENCE</scope>
    <source>
        <strain evidence="2">CBS 314.62</strain>
    </source>
</reference>
<accession>A0AAE0X4B9</accession>
<protein>
    <submittedName>
        <fullName evidence="2">Uncharacterized protein</fullName>
    </submittedName>
</protein>
<comment type="caution">
    <text evidence="2">The sequence shown here is derived from an EMBL/GenBank/DDBJ whole genome shotgun (WGS) entry which is preliminary data.</text>
</comment>
<name>A0AAE0X4B9_9PEZI</name>
<dbReference type="Proteomes" id="UP001270362">
    <property type="component" value="Unassembled WGS sequence"/>
</dbReference>
<keyword evidence="3" id="KW-1185">Reference proteome</keyword>
<dbReference type="EMBL" id="JAULSO010000003">
    <property type="protein sequence ID" value="KAK3684835.1"/>
    <property type="molecule type" value="Genomic_DNA"/>
</dbReference>
<evidence type="ECO:0000313" key="2">
    <source>
        <dbReference type="EMBL" id="KAK3684835.1"/>
    </source>
</evidence>
<feature type="compositionally biased region" description="Basic and acidic residues" evidence="1">
    <location>
        <begin position="180"/>
        <end position="199"/>
    </location>
</feature>
<proteinExistence type="predicted"/>
<sequence length="211" mass="23857">MATTNYIHPSRRNVHTAAIATGTGTENKRDRVECVRVHFMNSSQQHESANFSPLAVFMALHCQPHPYIFFSSPFVGGVSWVSLSVEASQCTHVLACRNWGEIIGIFLNHAMNTKGQVPFFHRHEGARHARISIQPFSDHHPSPPTHKRSQPHVPHSHLAVVKPQTHSKVKIYAIIHHSLDAQQDRHHDRGEEAREEHKSNRTPAILWTPAT</sequence>